<dbReference type="GO" id="GO:0007586">
    <property type="term" value="P:digestion"/>
    <property type="evidence" value="ECO:0007669"/>
    <property type="project" value="UniProtKB-KW"/>
</dbReference>
<feature type="chain" id="PRO_5043609732" description="trypsin" evidence="11">
    <location>
        <begin position="16"/>
        <end position="241"/>
    </location>
</feature>
<dbReference type="EC" id="3.4.21.4" evidence="9"/>
<keyword evidence="11" id="KW-0732">Signal</keyword>
<evidence type="ECO:0000313" key="13">
    <source>
        <dbReference type="EMBL" id="KAK9871181.1"/>
    </source>
</evidence>
<keyword evidence="4 10" id="KW-0378">Hydrolase</keyword>
<dbReference type="InterPro" id="IPR050430">
    <property type="entry name" value="Peptidase_S1"/>
</dbReference>
<accession>A0AAW1TJL6</accession>
<evidence type="ECO:0000256" key="4">
    <source>
        <dbReference type="ARBA" id="ARBA00022801"/>
    </source>
</evidence>
<keyword evidence="7" id="KW-1015">Disulfide bond</keyword>
<dbReference type="GO" id="GO:0006508">
    <property type="term" value="P:proteolysis"/>
    <property type="evidence" value="ECO:0007669"/>
    <property type="project" value="UniProtKB-KW"/>
</dbReference>
<dbReference type="EMBL" id="JARQZJ010000005">
    <property type="protein sequence ID" value="KAK9871181.1"/>
    <property type="molecule type" value="Genomic_DNA"/>
</dbReference>
<dbReference type="CDD" id="cd00190">
    <property type="entry name" value="Tryp_SPc"/>
    <property type="match status" value="1"/>
</dbReference>
<comment type="caution">
    <text evidence="13">The sequence shown here is derived from an EMBL/GenBank/DDBJ whole genome shotgun (WGS) entry which is preliminary data.</text>
</comment>
<evidence type="ECO:0000256" key="11">
    <source>
        <dbReference type="SAM" id="SignalP"/>
    </source>
</evidence>
<dbReference type="SUPFAM" id="SSF50494">
    <property type="entry name" value="Trypsin-like serine proteases"/>
    <property type="match status" value="1"/>
</dbReference>
<dbReference type="Pfam" id="PF00089">
    <property type="entry name" value="Trypsin"/>
    <property type="match status" value="1"/>
</dbReference>
<evidence type="ECO:0000256" key="2">
    <source>
        <dbReference type="ARBA" id="ARBA00022670"/>
    </source>
</evidence>
<keyword evidence="5 10" id="KW-0720">Serine protease</keyword>
<keyword evidence="3" id="KW-0222">Digestion</keyword>
<keyword evidence="14" id="KW-1185">Reference proteome</keyword>
<dbReference type="AlphaFoldDB" id="A0AAW1TJL6"/>
<evidence type="ECO:0000256" key="9">
    <source>
        <dbReference type="ARBA" id="ARBA00038868"/>
    </source>
</evidence>
<dbReference type="PROSITE" id="PS00135">
    <property type="entry name" value="TRYPSIN_SER"/>
    <property type="match status" value="1"/>
</dbReference>
<dbReference type="Proteomes" id="UP001431783">
    <property type="component" value="Unassembled WGS sequence"/>
</dbReference>
<dbReference type="Gene3D" id="2.40.10.10">
    <property type="entry name" value="Trypsin-like serine proteases"/>
    <property type="match status" value="1"/>
</dbReference>
<dbReference type="PRINTS" id="PR00722">
    <property type="entry name" value="CHYMOTRYPSIN"/>
</dbReference>
<evidence type="ECO:0000256" key="6">
    <source>
        <dbReference type="ARBA" id="ARBA00023145"/>
    </source>
</evidence>
<dbReference type="InterPro" id="IPR009003">
    <property type="entry name" value="Peptidase_S1_PA"/>
</dbReference>
<evidence type="ECO:0000256" key="5">
    <source>
        <dbReference type="ARBA" id="ARBA00022825"/>
    </source>
</evidence>
<dbReference type="InterPro" id="IPR001314">
    <property type="entry name" value="Peptidase_S1A"/>
</dbReference>
<keyword evidence="2 10" id="KW-0645">Protease</keyword>
<dbReference type="GO" id="GO:0004252">
    <property type="term" value="F:serine-type endopeptidase activity"/>
    <property type="evidence" value="ECO:0007669"/>
    <property type="project" value="UniProtKB-EC"/>
</dbReference>
<dbReference type="PROSITE" id="PS00134">
    <property type="entry name" value="TRYPSIN_HIS"/>
    <property type="match status" value="1"/>
</dbReference>
<protein>
    <recommendedName>
        <fullName evidence="9">trypsin</fullName>
        <ecNumber evidence="9">3.4.21.4</ecNumber>
    </recommendedName>
</protein>
<dbReference type="InterPro" id="IPR018114">
    <property type="entry name" value="TRYPSIN_HIS"/>
</dbReference>
<reference evidence="13 14" key="1">
    <citation type="submission" date="2023-03" db="EMBL/GenBank/DDBJ databases">
        <title>Genome insight into feeding habits of ladybird beetles.</title>
        <authorList>
            <person name="Li H.-S."/>
            <person name="Huang Y.-H."/>
            <person name="Pang H."/>
        </authorList>
    </citation>
    <scope>NUCLEOTIDE SEQUENCE [LARGE SCALE GENOMIC DNA]</scope>
    <source>
        <strain evidence="13">SYSU_2023b</strain>
        <tissue evidence="13">Whole body</tissue>
    </source>
</reference>
<feature type="signal peptide" evidence="11">
    <location>
        <begin position="1"/>
        <end position="15"/>
    </location>
</feature>
<evidence type="ECO:0000259" key="12">
    <source>
        <dbReference type="PROSITE" id="PS50240"/>
    </source>
</evidence>
<organism evidence="13 14">
    <name type="scientific">Henosepilachna vigintioctopunctata</name>
    <dbReference type="NCBI Taxonomy" id="420089"/>
    <lineage>
        <taxon>Eukaryota</taxon>
        <taxon>Metazoa</taxon>
        <taxon>Ecdysozoa</taxon>
        <taxon>Arthropoda</taxon>
        <taxon>Hexapoda</taxon>
        <taxon>Insecta</taxon>
        <taxon>Pterygota</taxon>
        <taxon>Neoptera</taxon>
        <taxon>Endopterygota</taxon>
        <taxon>Coleoptera</taxon>
        <taxon>Polyphaga</taxon>
        <taxon>Cucujiformia</taxon>
        <taxon>Coccinelloidea</taxon>
        <taxon>Coccinellidae</taxon>
        <taxon>Epilachninae</taxon>
        <taxon>Epilachnini</taxon>
        <taxon>Henosepilachna</taxon>
    </lineage>
</organism>
<dbReference type="InterPro" id="IPR001254">
    <property type="entry name" value="Trypsin_dom"/>
</dbReference>
<evidence type="ECO:0000313" key="14">
    <source>
        <dbReference type="Proteomes" id="UP001431783"/>
    </source>
</evidence>
<keyword evidence="6" id="KW-0865">Zymogen</keyword>
<comment type="similarity">
    <text evidence="1">Belongs to the peptidase S1 family.</text>
</comment>
<dbReference type="SMART" id="SM00020">
    <property type="entry name" value="Tryp_SPc"/>
    <property type="match status" value="1"/>
</dbReference>
<dbReference type="InterPro" id="IPR043504">
    <property type="entry name" value="Peptidase_S1_PA_chymotrypsin"/>
</dbReference>
<evidence type="ECO:0000256" key="3">
    <source>
        <dbReference type="ARBA" id="ARBA00022757"/>
    </source>
</evidence>
<dbReference type="PROSITE" id="PS50240">
    <property type="entry name" value="TRYPSIN_DOM"/>
    <property type="match status" value="1"/>
</dbReference>
<comment type="catalytic activity">
    <reaction evidence="8">
        <text>Preferential cleavage: Arg-|-Xaa, Lys-|-Xaa.</text>
        <dbReference type="EC" id="3.4.21.4"/>
    </reaction>
</comment>
<evidence type="ECO:0000256" key="7">
    <source>
        <dbReference type="ARBA" id="ARBA00023157"/>
    </source>
</evidence>
<proteinExistence type="inferred from homology"/>
<dbReference type="PANTHER" id="PTHR24276:SF97">
    <property type="entry name" value="GH13245P2-RELATED"/>
    <property type="match status" value="1"/>
</dbReference>
<evidence type="ECO:0000256" key="8">
    <source>
        <dbReference type="ARBA" id="ARBA00036320"/>
    </source>
</evidence>
<feature type="domain" description="Peptidase S1" evidence="12">
    <location>
        <begin position="26"/>
        <end position="239"/>
    </location>
</feature>
<dbReference type="InterPro" id="IPR033116">
    <property type="entry name" value="TRYPSIN_SER"/>
</dbReference>
<sequence>MILLVNILVITVILSEQLCDVSSGRIYGGYYVNIENFPFAVSIGARESLNCGGVIISPRFILTAAHCINYENETYILAGTDDRKEGGTLVNVEDVTIHPEYATGGVDLALLKLEKPLHYSAHIRNVALPSYSKTIDVENGTVCGWGYPGNTYDDPTLLKAVDLNIDISCESESLFCVKHSDQIQNACKGDSGGPFVNNDVLYGIVSYAQILYNYCPVPGTAVKMVKIPYHINWIKENANII</sequence>
<evidence type="ECO:0000256" key="1">
    <source>
        <dbReference type="ARBA" id="ARBA00007664"/>
    </source>
</evidence>
<gene>
    <name evidence="13" type="ORF">WA026_011462</name>
</gene>
<dbReference type="FunFam" id="2.40.10.10:FF:000068">
    <property type="entry name" value="transmembrane protease serine 2"/>
    <property type="match status" value="1"/>
</dbReference>
<name>A0AAW1TJL6_9CUCU</name>
<evidence type="ECO:0000256" key="10">
    <source>
        <dbReference type="RuleBase" id="RU363034"/>
    </source>
</evidence>
<dbReference type="PANTHER" id="PTHR24276">
    <property type="entry name" value="POLYSERASE-RELATED"/>
    <property type="match status" value="1"/>
</dbReference>